<dbReference type="CDD" id="cd00038">
    <property type="entry name" value="CAP_ED"/>
    <property type="match status" value="1"/>
</dbReference>
<evidence type="ECO:0000313" key="3">
    <source>
        <dbReference type="Proteomes" id="UP001199795"/>
    </source>
</evidence>
<evidence type="ECO:0000259" key="1">
    <source>
        <dbReference type="PROSITE" id="PS50042"/>
    </source>
</evidence>
<dbReference type="PROSITE" id="PS50042">
    <property type="entry name" value="CNMP_BINDING_3"/>
    <property type="match status" value="1"/>
</dbReference>
<dbReference type="AlphaFoldDB" id="A0AAE3ERL2"/>
<name>A0AAE3ERL2_9FLAO</name>
<dbReference type="RefSeq" id="WP_237240993.1">
    <property type="nucleotide sequence ID" value="NZ_JAKKDU010000029.1"/>
</dbReference>
<evidence type="ECO:0000313" key="2">
    <source>
        <dbReference type="EMBL" id="MCF7569666.1"/>
    </source>
</evidence>
<accession>A0AAE3ERL2</accession>
<organism evidence="2 3">
    <name type="scientific">Wocania arenilitoris</name>
    <dbReference type="NCBI Taxonomy" id="2044858"/>
    <lineage>
        <taxon>Bacteria</taxon>
        <taxon>Pseudomonadati</taxon>
        <taxon>Bacteroidota</taxon>
        <taxon>Flavobacteriia</taxon>
        <taxon>Flavobacteriales</taxon>
        <taxon>Flavobacteriaceae</taxon>
        <taxon>Wocania</taxon>
    </lineage>
</organism>
<dbReference type="SMART" id="SM00100">
    <property type="entry name" value="cNMP"/>
    <property type="match status" value="1"/>
</dbReference>
<keyword evidence="3" id="KW-1185">Reference proteome</keyword>
<proteinExistence type="predicted"/>
<dbReference type="InterPro" id="IPR014710">
    <property type="entry name" value="RmlC-like_jellyroll"/>
</dbReference>
<dbReference type="EMBL" id="JAKKDU010000029">
    <property type="protein sequence ID" value="MCF7569666.1"/>
    <property type="molecule type" value="Genomic_DNA"/>
</dbReference>
<feature type="domain" description="Cyclic nucleotide-binding" evidence="1">
    <location>
        <begin position="10"/>
        <end position="113"/>
    </location>
</feature>
<dbReference type="InterPro" id="IPR018490">
    <property type="entry name" value="cNMP-bd_dom_sf"/>
</dbReference>
<dbReference type="Pfam" id="PF00027">
    <property type="entry name" value="cNMP_binding"/>
    <property type="match status" value="1"/>
</dbReference>
<sequence length="189" mass="21816">MDRNFTFLNSISNISEEAFSEVKKISTFKKIEAGTQIVKLSDVPSKAYMLVSGIIRCYVITESGKEFNKSFYLPVSFAASLTALMKRKPSVFVFEALTDCKIYEIDYYKLMRLCDTNSNLKNLYTKVLEFLYVKYEKRLVESITLNATERYLQLKKEIPNVDELISQYQIASYLGITAVQLSRIRKKVS</sequence>
<protein>
    <submittedName>
        <fullName evidence="2">Crp/Fnr family transcriptional regulator</fullName>
    </submittedName>
</protein>
<dbReference type="InterPro" id="IPR000595">
    <property type="entry name" value="cNMP-bd_dom"/>
</dbReference>
<dbReference type="SUPFAM" id="SSF51206">
    <property type="entry name" value="cAMP-binding domain-like"/>
    <property type="match status" value="1"/>
</dbReference>
<reference evidence="2" key="1">
    <citation type="submission" date="2022-01" db="EMBL/GenBank/DDBJ databases">
        <title>Draft genome sequence of Sabulilitoribacter arenilitoris KCTC 52401.</title>
        <authorList>
            <person name="Oh J.-S."/>
        </authorList>
    </citation>
    <scope>NUCLEOTIDE SEQUENCE</scope>
    <source>
        <strain evidence="2">HMF6543</strain>
    </source>
</reference>
<dbReference type="Proteomes" id="UP001199795">
    <property type="component" value="Unassembled WGS sequence"/>
</dbReference>
<dbReference type="Gene3D" id="2.60.120.10">
    <property type="entry name" value="Jelly Rolls"/>
    <property type="match status" value="1"/>
</dbReference>
<gene>
    <name evidence="2" type="ORF">L3X37_15065</name>
</gene>
<comment type="caution">
    <text evidence="2">The sequence shown here is derived from an EMBL/GenBank/DDBJ whole genome shotgun (WGS) entry which is preliminary data.</text>
</comment>